<dbReference type="GO" id="GO:0006513">
    <property type="term" value="P:protein monoubiquitination"/>
    <property type="evidence" value="ECO:0007669"/>
    <property type="project" value="TreeGrafter"/>
</dbReference>
<accession>A0AAV1HZD9</accession>
<comment type="caution">
    <text evidence="16">The sequence shown here is derived from an EMBL/GenBank/DDBJ whole genome shotgun (WGS) entry which is preliminary data.</text>
</comment>
<dbReference type="GO" id="GO:0004842">
    <property type="term" value="F:ubiquitin-protein transferase activity"/>
    <property type="evidence" value="ECO:0007669"/>
    <property type="project" value="TreeGrafter"/>
</dbReference>
<evidence type="ECO:0000256" key="7">
    <source>
        <dbReference type="ARBA" id="ARBA00022771"/>
    </source>
</evidence>
<evidence type="ECO:0000256" key="13">
    <source>
        <dbReference type="ARBA" id="ARBA00029692"/>
    </source>
</evidence>
<organism evidence="16 17">
    <name type="scientific">Coccomyxa viridis</name>
    <dbReference type="NCBI Taxonomy" id="1274662"/>
    <lineage>
        <taxon>Eukaryota</taxon>
        <taxon>Viridiplantae</taxon>
        <taxon>Chlorophyta</taxon>
        <taxon>core chlorophytes</taxon>
        <taxon>Trebouxiophyceae</taxon>
        <taxon>Trebouxiophyceae incertae sedis</taxon>
        <taxon>Coccomyxaceae</taxon>
        <taxon>Coccomyxa</taxon>
    </lineage>
</organism>
<dbReference type="InterPro" id="IPR017375">
    <property type="entry name" value="PEX12"/>
</dbReference>
<keyword evidence="5" id="KW-0812">Transmembrane</keyword>
<comment type="similarity">
    <text evidence="3">Belongs to the pex2/pex10/pex12 family.</text>
</comment>
<dbReference type="EMBL" id="CAUYUE010000003">
    <property type="protein sequence ID" value="CAK0757977.1"/>
    <property type="molecule type" value="Genomic_DNA"/>
</dbReference>
<dbReference type="GO" id="GO:0005778">
    <property type="term" value="C:peroxisomal membrane"/>
    <property type="evidence" value="ECO:0007669"/>
    <property type="project" value="UniProtKB-SubCell"/>
</dbReference>
<dbReference type="InterPro" id="IPR006845">
    <property type="entry name" value="Pex_N"/>
</dbReference>
<evidence type="ECO:0000256" key="8">
    <source>
        <dbReference type="ARBA" id="ARBA00022833"/>
    </source>
</evidence>
<evidence type="ECO:0000256" key="14">
    <source>
        <dbReference type="SAM" id="MobiDB-lite"/>
    </source>
</evidence>
<evidence type="ECO:0000256" key="1">
    <source>
        <dbReference type="ARBA" id="ARBA00004585"/>
    </source>
</evidence>
<dbReference type="Pfam" id="PF04757">
    <property type="entry name" value="Pex2_Pex12"/>
    <property type="match status" value="1"/>
</dbReference>
<evidence type="ECO:0000256" key="5">
    <source>
        <dbReference type="ARBA" id="ARBA00022692"/>
    </source>
</evidence>
<dbReference type="CDD" id="cd16451">
    <property type="entry name" value="mRING_PEX12"/>
    <property type="match status" value="1"/>
</dbReference>
<feature type="region of interest" description="Disordered" evidence="14">
    <location>
        <begin position="333"/>
        <end position="352"/>
    </location>
</feature>
<evidence type="ECO:0000256" key="10">
    <source>
        <dbReference type="ARBA" id="ARBA00022989"/>
    </source>
</evidence>
<dbReference type="GO" id="GO:0008270">
    <property type="term" value="F:zinc ion binding"/>
    <property type="evidence" value="ECO:0007669"/>
    <property type="project" value="UniProtKB-KW"/>
</dbReference>
<dbReference type="GO" id="GO:0016558">
    <property type="term" value="P:protein import into peroxisome matrix"/>
    <property type="evidence" value="ECO:0007669"/>
    <property type="project" value="InterPro"/>
</dbReference>
<gene>
    <name evidence="16" type="ORF">CVIRNUC_002584</name>
</gene>
<name>A0AAV1HZD9_9CHLO</name>
<evidence type="ECO:0000256" key="12">
    <source>
        <dbReference type="ARBA" id="ARBA00023140"/>
    </source>
</evidence>
<keyword evidence="6" id="KW-0479">Metal-binding</keyword>
<evidence type="ECO:0000256" key="11">
    <source>
        <dbReference type="ARBA" id="ARBA00023136"/>
    </source>
</evidence>
<dbReference type="InterPro" id="IPR013083">
    <property type="entry name" value="Znf_RING/FYVE/PHD"/>
</dbReference>
<feature type="domain" description="Pex N-terminal" evidence="15">
    <location>
        <begin position="62"/>
        <end position="325"/>
    </location>
</feature>
<dbReference type="Proteomes" id="UP001314263">
    <property type="component" value="Unassembled WGS sequence"/>
</dbReference>
<keyword evidence="17" id="KW-1185">Reference proteome</keyword>
<reference evidence="16 17" key="1">
    <citation type="submission" date="2023-10" db="EMBL/GenBank/DDBJ databases">
        <authorList>
            <person name="Maclean D."/>
            <person name="Macfadyen A."/>
        </authorList>
    </citation>
    <scope>NUCLEOTIDE SEQUENCE [LARGE SCALE GENOMIC DNA]</scope>
</reference>
<keyword evidence="10" id="KW-1133">Transmembrane helix</keyword>
<comment type="pathway">
    <text evidence="2">Protein modification; protein ubiquitination.</text>
</comment>
<dbReference type="AlphaFoldDB" id="A0AAV1HZD9"/>
<keyword evidence="9" id="KW-0653">Protein transport</keyword>
<evidence type="ECO:0000313" key="17">
    <source>
        <dbReference type="Proteomes" id="UP001314263"/>
    </source>
</evidence>
<protein>
    <recommendedName>
        <fullName evidence="13">Peroxin-12</fullName>
    </recommendedName>
</protein>
<proteinExistence type="inferred from homology"/>
<keyword evidence="7" id="KW-0863">Zinc-finger</keyword>
<keyword evidence="8" id="KW-0862">Zinc</keyword>
<dbReference type="GO" id="GO:1990429">
    <property type="term" value="C:peroxisomal importomer complex"/>
    <property type="evidence" value="ECO:0007669"/>
    <property type="project" value="TreeGrafter"/>
</dbReference>
<dbReference type="PIRSF" id="PIRSF038074">
    <property type="entry name" value="Peroxisome_assembly_p12"/>
    <property type="match status" value="1"/>
</dbReference>
<comment type="subcellular location">
    <subcellularLocation>
        <location evidence="1">Peroxisome membrane</location>
        <topology evidence="1">Multi-pass membrane protein</topology>
    </subcellularLocation>
</comment>
<evidence type="ECO:0000256" key="9">
    <source>
        <dbReference type="ARBA" id="ARBA00022927"/>
    </source>
</evidence>
<keyword evidence="4" id="KW-0813">Transport</keyword>
<dbReference type="PANTHER" id="PTHR12888:SF0">
    <property type="entry name" value="PEROXISOME ASSEMBLY PROTEIN 12"/>
    <property type="match status" value="1"/>
</dbReference>
<evidence type="ECO:0000256" key="3">
    <source>
        <dbReference type="ARBA" id="ARBA00008704"/>
    </source>
</evidence>
<feature type="compositionally biased region" description="Pro residues" evidence="14">
    <location>
        <begin position="337"/>
        <end position="352"/>
    </location>
</feature>
<keyword evidence="12" id="KW-0576">Peroxisome</keyword>
<evidence type="ECO:0000256" key="2">
    <source>
        <dbReference type="ARBA" id="ARBA00004906"/>
    </source>
</evidence>
<evidence type="ECO:0000313" key="16">
    <source>
        <dbReference type="EMBL" id="CAK0757977.1"/>
    </source>
</evidence>
<keyword evidence="11" id="KW-0472">Membrane</keyword>
<evidence type="ECO:0000256" key="4">
    <source>
        <dbReference type="ARBA" id="ARBA00022448"/>
    </source>
</evidence>
<dbReference type="PANTHER" id="PTHR12888">
    <property type="entry name" value="PEROXISOME ASSEMBLY PROTEIN 12 PEROXIN-12"/>
    <property type="match status" value="1"/>
</dbReference>
<evidence type="ECO:0000259" key="15">
    <source>
        <dbReference type="Pfam" id="PF04757"/>
    </source>
</evidence>
<dbReference type="SUPFAM" id="SSF57850">
    <property type="entry name" value="RING/U-box"/>
    <property type="match status" value="1"/>
</dbReference>
<sequence>MCEVLQSIRIQKPNALSHHGNIRCVVLDILSRSDLATKMSFLTVGGDGSQRPTFFELIAADRLMPSLKAAIVFSLSVFAQRRPILHKLLDWEDELFALVTALLDRQSLASSSSTFADSLYGLRRAPHVKDGPPKSLTEQQQKVTLLLLVVVPYIRAKADALYKRHHVPSEGFLGLSVPQPALRPASSMPQDAEGGRLRAAVAKLRAVALAAFMKAYPFMHMAGEGLTFSYQLAYLLQSSPYFSPGLHLLRQHVVRTSARELVLSERNKRQQRRAQLLDARSQGNFLLRLLQEGLLRANYLFTDHTRNALILAVFGFRLLEWWYTSAEEKLAAEQKLEPPPPPPPPLPSPQGVPLPSDPSICPLCRQARTNPAMTSASGYTFCYPCLFNFVTREQCCPVTRMRASIDSIRRLYQST</sequence>
<dbReference type="Gene3D" id="3.30.40.10">
    <property type="entry name" value="Zinc/RING finger domain, C3HC4 (zinc finger)"/>
    <property type="match status" value="1"/>
</dbReference>
<evidence type="ECO:0000256" key="6">
    <source>
        <dbReference type="ARBA" id="ARBA00022723"/>
    </source>
</evidence>